<sequence>VPPGGPWAPVGAGEIAWRTSGSPAKAGTWGASARPTCRFIPREISRSQFIRRGVAWKLLGASCQGKNCRCQHLELPRRSDCEGRTRRARRGWRQTNANPNHLRSASAALGT</sequence>
<evidence type="ECO:0000313" key="3">
    <source>
        <dbReference type="Proteomes" id="UP000626109"/>
    </source>
</evidence>
<evidence type="ECO:0000313" key="2">
    <source>
        <dbReference type="EMBL" id="CAE8703859.1"/>
    </source>
</evidence>
<organism evidence="2 3">
    <name type="scientific">Polarella glacialis</name>
    <name type="common">Dinoflagellate</name>
    <dbReference type="NCBI Taxonomy" id="89957"/>
    <lineage>
        <taxon>Eukaryota</taxon>
        <taxon>Sar</taxon>
        <taxon>Alveolata</taxon>
        <taxon>Dinophyceae</taxon>
        <taxon>Suessiales</taxon>
        <taxon>Suessiaceae</taxon>
        <taxon>Polarella</taxon>
    </lineage>
</organism>
<dbReference type="EMBL" id="CAJNNW010030602">
    <property type="protein sequence ID" value="CAE8703859.1"/>
    <property type="molecule type" value="Genomic_DNA"/>
</dbReference>
<dbReference type="AlphaFoldDB" id="A0A813KKV6"/>
<protein>
    <submittedName>
        <fullName evidence="2">Uncharacterized protein</fullName>
    </submittedName>
</protein>
<feature type="compositionally biased region" description="Polar residues" evidence="1">
    <location>
        <begin position="94"/>
        <end position="103"/>
    </location>
</feature>
<evidence type="ECO:0000256" key="1">
    <source>
        <dbReference type="SAM" id="MobiDB-lite"/>
    </source>
</evidence>
<feature type="non-terminal residue" evidence="2">
    <location>
        <position position="1"/>
    </location>
</feature>
<reference evidence="2" key="1">
    <citation type="submission" date="2021-02" db="EMBL/GenBank/DDBJ databases">
        <authorList>
            <person name="Dougan E. K."/>
            <person name="Rhodes N."/>
            <person name="Thang M."/>
            <person name="Chan C."/>
        </authorList>
    </citation>
    <scope>NUCLEOTIDE SEQUENCE</scope>
</reference>
<dbReference type="Proteomes" id="UP000626109">
    <property type="component" value="Unassembled WGS sequence"/>
</dbReference>
<proteinExistence type="predicted"/>
<gene>
    <name evidence="2" type="ORF">PGLA2088_LOCUS32986</name>
</gene>
<name>A0A813KKV6_POLGL</name>
<accession>A0A813KKV6</accession>
<feature type="region of interest" description="Disordered" evidence="1">
    <location>
        <begin position="82"/>
        <end position="111"/>
    </location>
</feature>
<comment type="caution">
    <text evidence="2">The sequence shown here is derived from an EMBL/GenBank/DDBJ whole genome shotgun (WGS) entry which is preliminary data.</text>
</comment>